<comment type="caution">
    <text evidence="1">The sequence shown here is derived from an EMBL/GenBank/DDBJ whole genome shotgun (WGS) entry which is preliminary data.</text>
</comment>
<evidence type="ECO:0000313" key="2">
    <source>
        <dbReference type="Proteomes" id="UP000735302"/>
    </source>
</evidence>
<sequence>MKNRLHPFVTLHDGRLKAACRPRADSSQYTIFSSSMLCPLSPFPFMRCRPPPDVKSGIARPTVLCERVASEVPLVRTSATSLSLSLALFFHPFLLLTDIVLSASPSPASSFFSLSSLRCWSDPKP</sequence>
<protein>
    <submittedName>
        <fullName evidence="1">Uncharacterized protein</fullName>
    </submittedName>
</protein>
<accession>A0AAV4CEN1</accession>
<reference evidence="1 2" key="1">
    <citation type="journal article" date="2021" name="Elife">
        <title>Chloroplast acquisition without the gene transfer in kleptoplastic sea slugs, Plakobranchus ocellatus.</title>
        <authorList>
            <person name="Maeda T."/>
            <person name="Takahashi S."/>
            <person name="Yoshida T."/>
            <person name="Shimamura S."/>
            <person name="Takaki Y."/>
            <person name="Nagai Y."/>
            <person name="Toyoda A."/>
            <person name="Suzuki Y."/>
            <person name="Arimoto A."/>
            <person name="Ishii H."/>
            <person name="Satoh N."/>
            <person name="Nishiyama T."/>
            <person name="Hasebe M."/>
            <person name="Maruyama T."/>
            <person name="Minagawa J."/>
            <person name="Obokata J."/>
            <person name="Shigenobu S."/>
        </authorList>
    </citation>
    <scope>NUCLEOTIDE SEQUENCE [LARGE SCALE GENOMIC DNA]</scope>
</reference>
<name>A0AAV4CEN1_9GAST</name>
<evidence type="ECO:0000313" key="1">
    <source>
        <dbReference type="EMBL" id="GFO29910.1"/>
    </source>
</evidence>
<dbReference type="Proteomes" id="UP000735302">
    <property type="component" value="Unassembled WGS sequence"/>
</dbReference>
<keyword evidence="2" id="KW-1185">Reference proteome</keyword>
<dbReference type="EMBL" id="BLXT01006199">
    <property type="protein sequence ID" value="GFO29910.1"/>
    <property type="molecule type" value="Genomic_DNA"/>
</dbReference>
<dbReference type="AlphaFoldDB" id="A0AAV4CEN1"/>
<gene>
    <name evidence="1" type="ORF">PoB_005641500</name>
</gene>
<organism evidence="1 2">
    <name type="scientific">Plakobranchus ocellatus</name>
    <dbReference type="NCBI Taxonomy" id="259542"/>
    <lineage>
        <taxon>Eukaryota</taxon>
        <taxon>Metazoa</taxon>
        <taxon>Spiralia</taxon>
        <taxon>Lophotrochozoa</taxon>
        <taxon>Mollusca</taxon>
        <taxon>Gastropoda</taxon>
        <taxon>Heterobranchia</taxon>
        <taxon>Euthyneura</taxon>
        <taxon>Panpulmonata</taxon>
        <taxon>Sacoglossa</taxon>
        <taxon>Placobranchoidea</taxon>
        <taxon>Plakobranchidae</taxon>
        <taxon>Plakobranchus</taxon>
    </lineage>
</organism>
<proteinExistence type="predicted"/>